<dbReference type="AlphaFoldDB" id="A0A6J2VT49"/>
<dbReference type="InterPro" id="IPR013320">
    <property type="entry name" value="ConA-like_dom_sf"/>
</dbReference>
<dbReference type="PRINTS" id="PR01407">
    <property type="entry name" value="BUTYPHLNCDUF"/>
</dbReference>
<dbReference type="InParanoid" id="A0A6J2VT49"/>
<reference evidence="3" key="1">
    <citation type="submission" date="2025-08" db="UniProtKB">
        <authorList>
            <consortium name="RefSeq"/>
        </authorList>
    </citation>
    <scope>IDENTIFICATION</scope>
</reference>
<dbReference type="OrthoDB" id="654191at2759"/>
<feature type="domain" description="B30.2/SPRY" evidence="1">
    <location>
        <begin position="25"/>
        <end position="221"/>
    </location>
</feature>
<dbReference type="InterPro" id="IPR043136">
    <property type="entry name" value="B30.2/SPRY_sf"/>
</dbReference>
<dbReference type="Pfam" id="PF00622">
    <property type="entry name" value="SPRY"/>
    <property type="match status" value="1"/>
</dbReference>
<protein>
    <submittedName>
        <fullName evidence="3">Zinc-binding protein A33-like</fullName>
    </submittedName>
</protein>
<dbReference type="InterPro" id="IPR003879">
    <property type="entry name" value="Butyrophylin_SPRY"/>
</dbReference>
<dbReference type="InterPro" id="IPR006574">
    <property type="entry name" value="PRY"/>
</dbReference>
<evidence type="ECO:0000313" key="2">
    <source>
        <dbReference type="Proteomes" id="UP000504632"/>
    </source>
</evidence>
<dbReference type="RefSeq" id="XP_030636265.1">
    <property type="nucleotide sequence ID" value="XM_030780405.1"/>
</dbReference>
<dbReference type="SMART" id="SM00449">
    <property type="entry name" value="SPRY"/>
    <property type="match status" value="1"/>
</dbReference>
<dbReference type="InterPro" id="IPR003877">
    <property type="entry name" value="SPRY_dom"/>
</dbReference>
<dbReference type="Gene3D" id="2.60.120.920">
    <property type="match status" value="1"/>
</dbReference>
<dbReference type="InterPro" id="IPR050143">
    <property type="entry name" value="TRIM/RBCC"/>
</dbReference>
<dbReference type="PROSITE" id="PS50188">
    <property type="entry name" value="B302_SPRY"/>
    <property type="match status" value="1"/>
</dbReference>
<evidence type="ECO:0000259" key="1">
    <source>
        <dbReference type="PROSITE" id="PS50188"/>
    </source>
</evidence>
<dbReference type="SMART" id="SM00589">
    <property type="entry name" value="PRY"/>
    <property type="match status" value="1"/>
</dbReference>
<dbReference type="Pfam" id="PF13765">
    <property type="entry name" value="PRY"/>
    <property type="match status" value="1"/>
</dbReference>
<dbReference type="Proteomes" id="UP000504632">
    <property type="component" value="Chromosome 7"/>
</dbReference>
<name>A0A6J2VT49_CHACN</name>
<dbReference type="CDD" id="cd12893">
    <property type="entry name" value="SPRY_PRY_TRIM35"/>
    <property type="match status" value="1"/>
</dbReference>
<accession>A0A6J2VT49</accession>
<proteinExistence type="predicted"/>
<dbReference type="SUPFAM" id="SSF49899">
    <property type="entry name" value="Concanavalin A-like lectins/glucanases"/>
    <property type="match status" value="1"/>
</dbReference>
<dbReference type="GeneID" id="115817157"/>
<sequence length="221" mass="25234">MKRARYTQSAPELRSGALIDVSTHLGNLRYRVWEKMKDIAPFYPVILDPNSTHESLVLSEDLTSFTTSDIDQELPENPERFGKYCEVLGSEGLCSGTHVWEVEVGESENWTVGVAKESVKRKEENVSAPEEGFWTIELSNGKYLASVSKQSVKPLTVRGEIKEVRVTLDWNKRKVTFIDPVNNTYLHTHTPTWTEKLYPYFFSPSKHPLRIKPVKVSVYLG</sequence>
<gene>
    <name evidence="3" type="primary">LOC115817157</name>
</gene>
<keyword evidence="2" id="KW-1185">Reference proteome</keyword>
<dbReference type="InterPro" id="IPR001870">
    <property type="entry name" value="B30.2/SPRY"/>
</dbReference>
<evidence type="ECO:0000313" key="3">
    <source>
        <dbReference type="RefSeq" id="XP_030636265.1"/>
    </source>
</evidence>
<dbReference type="PANTHER" id="PTHR24103">
    <property type="entry name" value="E3 UBIQUITIN-PROTEIN LIGASE TRIM"/>
    <property type="match status" value="1"/>
</dbReference>
<organism evidence="2 3">
    <name type="scientific">Chanos chanos</name>
    <name type="common">Milkfish</name>
    <name type="synonym">Mugil chanos</name>
    <dbReference type="NCBI Taxonomy" id="29144"/>
    <lineage>
        <taxon>Eukaryota</taxon>
        <taxon>Metazoa</taxon>
        <taxon>Chordata</taxon>
        <taxon>Craniata</taxon>
        <taxon>Vertebrata</taxon>
        <taxon>Euteleostomi</taxon>
        <taxon>Actinopterygii</taxon>
        <taxon>Neopterygii</taxon>
        <taxon>Teleostei</taxon>
        <taxon>Ostariophysi</taxon>
        <taxon>Gonorynchiformes</taxon>
        <taxon>Chanidae</taxon>
        <taxon>Chanos</taxon>
    </lineage>
</organism>